<organism evidence="2 3">
    <name type="scientific">Tanacetum coccineum</name>
    <dbReference type="NCBI Taxonomy" id="301880"/>
    <lineage>
        <taxon>Eukaryota</taxon>
        <taxon>Viridiplantae</taxon>
        <taxon>Streptophyta</taxon>
        <taxon>Embryophyta</taxon>
        <taxon>Tracheophyta</taxon>
        <taxon>Spermatophyta</taxon>
        <taxon>Magnoliopsida</taxon>
        <taxon>eudicotyledons</taxon>
        <taxon>Gunneridae</taxon>
        <taxon>Pentapetalae</taxon>
        <taxon>asterids</taxon>
        <taxon>campanulids</taxon>
        <taxon>Asterales</taxon>
        <taxon>Asteraceae</taxon>
        <taxon>Asteroideae</taxon>
        <taxon>Anthemideae</taxon>
        <taxon>Anthemidinae</taxon>
        <taxon>Tanacetum</taxon>
    </lineage>
</organism>
<evidence type="ECO:0000259" key="1">
    <source>
        <dbReference type="Pfam" id="PF13966"/>
    </source>
</evidence>
<dbReference type="Pfam" id="PF13966">
    <property type="entry name" value="zf-RVT"/>
    <property type="match status" value="1"/>
</dbReference>
<reference evidence="2" key="2">
    <citation type="submission" date="2022-01" db="EMBL/GenBank/DDBJ databases">
        <authorList>
            <person name="Yamashiro T."/>
            <person name="Shiraishi A."/>
            <person name="Satake H."/>
            <person name="Nakayama K."/>
        </authorList>
    </citation>
    <scope>NUCLEOTIDE SEQUENCE</scope>
</reference>
<gene>
    <name evidence="2" type="ORF">Tco_1016960</name>
</gene>
<accession>A0ABQ5FQ47</accession>
<keyword evidence="2" id="KW-0808">Transferase</keyword>
<evidence type="ECO:0000313" key="2">
    <source>
        <dbReference type="EMBL" id="GJT65480.1"/>
    </source>
</evidence>
<name>A0ABQ5FQ47_9ASTR</name>
<dbReference type="EMBL" id="BQNB010017634">
    <property type="protein sequence ID" value="GJT65480.1"/>
    <property type="molecule type" value="Genomic_DNA"/>
</dbReference>
<dbReference type="InterPro" id="IPR026960">
    <property type="entry name" value="RVT-Znf"/>
</dbReference>
<dbReference type="PANTHER" id="PTHR33116">
    <property type="entry name" value="REVERSE TRANSCRIPTASE ZINC-BINDING DOMAIN-CONTAINING PROTEIN-RELATED-RELATED"/>
    <property type="match status" value="1"/>
</dbReference>
<protein>
    <submittedName>
        <fullName evidence="2">RNA-directed DNA polymerase, eukaryota, reverse transcriptase zinc-binding domain protein</fullName>
    </submittedName>
</protein>
<keyword evidence="2" id="KW-0548">Nucleotidyltransferase</keyword>
<dbReference type="GO" id="GO:0003964">
    <property type="term" value="F:RNA-directed DNA polymerase activity"/>
    <property type="evidence" value="ECO:0007669"/>
    <property type="project" value="UniProtKB-KW"/>
</dbReference>
<proteinExistence type="predicted"/>
<reference evidence="2" key="1">
    <citation type="journal article" date="2022" name="Int. J. Mol. Sci.">
        <title>Draft Genome of Tanacetum Coccineum: Genomic Comparison of Closely Related Tanacetum-Family Plants.</title>
        <authorList>
            <person name="Yamashiro T."/>
            <person name="Shiraishi A."/>
            <person name="Nakayama K."/>
            <person name="Satake H."/>
        </authorList>
    </citation>
    <scope>NUCLEOTIDE SEQUENCE</scope>
</reference>
<feature type="domain" description="Reverse transcriptase zinc-binding" evidence="1">
    <location>
        <begin position="244"/>
        <end position="328"/>
    </location>
</feature>
<keyword evidence="3" id="KW-1185">Reference proteome</keyword>
<keyword evidence="2" id="KW-0695">RNA-directed DNA polymerase</keyword>
<dbReference type="PANTHER" id="PTHR33116:SF77">
    <property type="entry name" value="RNA-DIRECTED DNA POLYMERASE"/>
    <property type="match status" value="1"/>
</dbReference>
<comment type="caution">
    <text evidence="2">The sequence shown here is derived from an EMBL/GenBank/DDBJ whole genome shotgun (WGS) entry which is preliminary data.</text>
</comment>
<dbReference type="Proteomes" id="UP001151760">
    <property type="component" value="Unassembled WGS sequence"/>
</dbReference>
<evidence type="ECO:0000313" key="3">
    <source>
        <dbReference type="Proteomes" id="UP001151760"/>
    </source>
</evidence>
<sequence>MKALSIGGRLTLLKSVLGSIPIFHMSIFRVPSSVLNMLESIRSHFFNGHELGSNKATWVKWSRVLTAIDHGGLGVSSLYALNRGLMVKWFWRFYSQKTSLWANVIKAIHGEDGNVDKAHYIGGRTCWTSIVHEVKVLCSQGVNILDCMRLKLGDGENTNFWKDNWCSGGILKDLFPRLYAIESCKLVNVCTKLNDPSLVSSFRRDVRGAAEQIQLDNLSDMISLVNLVSMADRWVWNLDSSGDFSVSSIRKVIDEKRFPSVCSKTRRVKYVSIKVNVLAWKIKIDALPTRFNISRRGIDIHYILCPVCDGGVESSEHLFFRCHLSKQIARKVSLWWNVAYVDVNSYAEWYSWIVSLRIAAKSKLMLEGVFYTMWWQLWTYRNKLLFDDKVPSKTVIFDSVVSSSFYGCRFRSKALFSWNEWLKNPYLIVL</sequence>